<dbReference type="GO" id="GO:0000398">
    <property type="term" value="P:mRNA splicing, via spliceosome"/>
    <property type="evidence" value="ECO:0007669"/>
    <property type="project" value="InterPro"/>
</dbReference>
<dbReference type="KEGG" id="bter:110120279"/>
<keyword evidence="2" id="KW-1185">Reference proteome</keyword>
<feature type="region of interest" description="Disordered" evidence="1">
    <location>
        <begin position="101"/>
        <end position="268"/>
    </location>
</feature>
<feature type="compositionally biased region" description="Basic and acidic residues" evidence="1">
    <location>
        <begin position="110"/>
        <end position="133"/>
    </location>
</feature>
<dbReference type="InterPro" id="IPR045166">
    <property type="entry name" value="Spp2-like"/>
</dbReference>
<accession>A0A9C6SQI7</accession>
<sequence length="268" mass="31144">MNFTLLVAAVIPELRPKGMGLGADKVALQKKNTDSKKEEEEVKIEKGTFVKIIAGKQINNYGQIEGFDDDAGRLIIKLALGGNIISVNEFMVQPVIKSEYSKNSKVQNTKKYEEYKDKESKGLKQKMDRKRSMSPDPEDSEDGDKSSNKRKKIGSTMHNKNKYDKVGDKKSERRKRRSESNDDSDSDSEKKRRRERSNSNSNDSYKLKGLKKSKKHKKHDCSSERSSKKHKKKDKEREKVRDKKPRDYADRKKHERRERSRSRSFSRQ</sequence>
<dbReference type="OrthoDB" id="5577072at2759"/>
<dbReference type="Proteomes" id="UP000835206">
    <property type="component" value="Unplaced"/>
</dbReference>
<feature type="compositionally biased region" description="Basic residues" evidence="1">
    <location>
        <begin position="208"/>
        <end position="219"/>
    </location>
</feature>
<dbReference type="GeneID" id="110120279"/>
<evidence type="ECO:0000313" key="2">
    <source>
        <dbReference type="Proteomes" id="UP000835206"/>
    </source>
</evidence>
<feature type="compositionally biased region" description="Basic and acidic residues" evidence="1">
    <location>
        <begin position="161"/>
        <end position="171"/>
    </location>
</feature>
<name>A0A9C6SQI7_BOMTE</name>
<proteinExistence type="predicted"/>
<dbReference type="InterPro" id="IPR041993">
    <property type="entry name" value="GPKOW_KOW1"/>
</dbReference>
<dbReference type="PANTHER" id="PTHR15818:SF2">
    <property type="entry name" value="G-PATCH DOMAIN AND KOW MOTIFS-CONTAINING PROTEIN"/>
    <property type="match status" value="1"/>
</dbReference>
<evidence type="ECO:0000313" key="3">
    <source>
        <dbReference type="RefSeq" id="XP_048270113.1"/>
    </source>
</evidence>
<dbReference type="PANTHER" id="PTHR15818">
    <property type="entry name" value="G PATCH AND KOW-CONTAINING"/>
    <property type="match status" value="1"/>
</dbReference>
<dbReference type="RefSeq" id="XP_048270113.1">
    <property type="nucleotide sequence ID" value="XM_048414156.1"/>
</dbReference>
<dbReference type="GO" id="GO:0005681">
    <property type="term" value="C:spliceosomal complex"/>
    <property type="evidence" value="ECO:0007669"/>
    <property type="project" value="TreeGrafter"/>
</dbReference>
<feature type="compositionally biased region" description="Basic residues" evidence="1">
    <location>
        <begin position="253"/>
        <end position="268"/>
    </location>
</feature>
<dbReference type="CDD" id="cd13152">
    <property type="entry name" value="KOW_GPKOW_A"/>
    <property type="match status" value="1"/>
</dbReference>
<gene>
    <name evidence="3" type="primary">LOC110120279</name>
</gene>
<protein>
    <submittedName>
        <fullName evidence="3">Nucleolar protein 58-like</fullName>
    </submittedName>
</protein>
<reference evidence="3" key="1">
    <citation type="submission" date="2025-08" db="UniProtKB">
        <authorList>
            <consortium name="RefSeq"/>
        </authorList>
    </citation>
    <scope>IDENTIFICATION</scope>
</reference>
<dbReference type="AlphaFoldDB" id="A0A9C6SQI7"/>
<feature type="compositionally biased region" description="Basic and acidic residues" evidence="1">
    <location>
        <begin position="235"/>
        <end position="252"/>
    </location>
</feature>
<evidence type="ECO:0000256" key="1">
    <source>
        <dbReference type="SAM" id="MobiDB-lite"/>
    </source>
</evidence>
<organism evidence="2 3">
    <name type="scientific">Bombus terrestris</name>
    <name type="common">Buff-tailed bumblebee</name>
    <name type="synonym">Apis terrestris</name>
    <dbReference type="NCBI Taxonomy" id="30195"/>
    <lineage>
        <taxon>Eukaryota</taxon>
        <taxon>Metazoa</taxon>
        <taxon>Ecdysozoa</taxon>
        <taxon>Arthropoda</taxon>
        <taxon>Hexapoda</taxon>
        <taxon>Insecta</taxon>
        <taxon>Pterygota</taxon>
        <taxon>Neoptera</taxon>
        <taxon>Endopterygota</taxon>
        <taxon>Hymenoptera</taxon>
        <taxon>Apocrita</taxon>
        <taxon>Aculeata</taxon>
        <taxon>Apoidea</taxon>
        <taxon>Anthophila</taxon>
        <taxon>Apidae</taxon>
        <taxon>Bombus</taxon>
        <taxon>Bombus</taxon>
    </lineage>
</organism>